<name>A0A016S8B8_9BILA</name>
<feature type="compositionally biased region" description="Basic and acidic residues" evidence="1">
    <location>
        <begin position="1"/>
        <end position="17"/>
    </location>
</feature>
<gene>
    <name evidence="2" type="primary">Acey_s0277.g1130</name>
    <name evidence="2" type="synonym">Acey-C18E3.1</name>
    <name evidence="2" type="ORF">Y032_0277g1130</name>
</gene>
<evidence type="ECO:0000256" key="1">
    <source>
        <dbReference type="SAM" id="MobiDB-lite"/>
    </source>
</evidence>
<dbReference type="EMBL" id="JARK01001613">
    <property type="protein sequence ID" value="EYB86557.1"/>
    <property type="molecule type" value="Genomic_DNA"/>
</dbReference>
<dbReference type="AlphaFoldDB" id="A0A016S8B8"/>
<feature type="compositionally biased region" description="Polar residues" evidence="1">
    <location>
        <begin position="102"/>
        <end position="111"/>
    </location>
</feature>
<feature type="region of interest" description="Disordered" evidence="1">
    <location>
        <begin position="1"/>
        <end position="51"/>
    </location>
</feature>
<organism evidence="2 3">
    <name type="scientific">Ancylostoma ceylanicum</name>
    <dbReference type="NCBI Taxonomy" id="53326"/>
    <lineage>
        <taxon>Eukaryota</taxon>
        <taxon>Metazoa</taxon>
        <taxon>Ecdysozoa</taxon>
        <taxon>Nematoda</taxon>
        <taxon>Chromadorea</taxon>
        <taxon>Rhabditida</taxon>
        <taxon>Rhabditina</taxon>
        <taxon>Rhabditomorpha</taxon>
        <taxon>Strongyloidea</taxon>
        <taxon>Ancylostomatidae</taxon>
        <taxon>Ancylostomatinae</taxon>
        <taxon>Ancylostoma</taxon>
    </lineage>
</organism>
<feature type="region of interest" description="Disordered" evidence="1">
    <location>
        <begin position="83"/>
        <end position="111"/>
    </location>
</feature>
<dbReference type="Proteomes" id="UP000024635">
    <property type="component" value="Unassembled WGS sequence"/>
</dbReference>
<keyword evidence="3" id="KW-1185">Reference proteome</keyword>
<proteinExistence type="predicted"/>
<protein>
    <submittedName>
        <fullName evidence="2">Uncharacterized protein</fullName>
    </submittedName>
</protein>
<evidence type="ECO:0000313" key="2">
    <source>
        <dbReference type="EMBL" id="EYB86557.1"/>
    </source>
</evidence>
<comment type="caution">
    <text evidence="2">The sequence shown here is derived from an EMBL/GenBank/DDBJ whole genome shotgun (WGS) entry which is preliminary data.</text>
</comment>
<feature type="compositionally biased region" description="Low complexity" evidence="1">
    <location>
        <begin position="90"/>
        <end position="101"/>
    </location>
</feature>
<sequence>MNRREDVKPDSKRRDGSKTVGNQVVMRATRSTTMIRRGNETESDSEYVSTVETNERISTGKNIATTEYQLPPPIQEMLLQQGSTQSGIPSRSGTSTSIVSSHQYQPDSQTTVTRTTITYSDADTTGASAPTTDVKPKTTPKRVPKLVVPNASVPVMSPLLLRVNPRQSGITAHVSGAHLSTPINKVEMWKAEGYSAHYRLAPSAEMPVQCTFTMPASVSRVATIQHIINTPVLTISAFCSPPKQKVKKQEISRKTACAHLMLPPQGPLHAEILRPLWETITFTIAYGKHVAIEYRIPKLTPIKVHRVKCEKQRVKEVDSKTLYRKVEPETIQTWKAAQSHQIILTTVERSDPQMVKRVRLEQNPLFDRLPPCCNVAEVDLYTTEEITTKTRTTGGESTQVEKHTYVDHQLIQKWENTIHVENRRRRIN</sequence>
<feature type="region of interest" description="Disordered" evidence="1">
    <location>
        <begin position="122"/>
        <end position="141"/>
    </location>
</feature>
<accession>A0A016S8B8</accession>
<reference evidence="3" key="1">
    <citation type="journal article" date="2015" name="Nat. Genet.">
        <title>The genome and transcriptome of the zoonotic hookworm Ancylostoma ceylanicum identify infection-specific gene families.</title>
        <authorList>
            <person name="Schwarz E.M."/>
            <person name="Hu Y."/>
            <person name="Antoshechkin I."/>
            <person name="Miller M.M."/>
            <person name="Sternberg P.W."/>
            <person name="Aroian R.V."/>
        </authorList>
    </citation>
    <scope>NUCLEOTIDE SEQUENCE</scope>
    <source>
        <strain evidence="3">HY135</strain>
    </source>
</reference>
<dbReference type="OrthoDB" id="5832646at2759"/>
<evidence type="ECO:0000313" key="3">
    <source>
        <dbReference type="Proteomes" id="UP000024635"/>
    </source>
</evidence>